<proteinExistence type="predicted"/>
<gene>
    <name evidence="1" type="ORF">T05_158</name>
</gene>
<sequence length="250" mass="28484">MKLVPFATRVRMDVKAFPSRPSVPLLITNSQRRNSILFMTAVKYNQYYVIRKFLFSRSRWHSQIAFPTVLMFFLVTQVRNCEDESRILNDLHRITAVEIAEGTGGKWIKQCRLKVAVPLAPHRFHSDCSTNNDIIDWVITSSAEFLWCSFCSGQHDKSCSHHFVLNLASQISLVPFATLVHMDIKAFPRRSSVPLLITNSILNCFQLSFALNTVLSHVHIIGYVKRAHFIHDSITLTSSEFDVSSDGPLS</sequence>
<protein>
    <submittedName>
        <fullName evidence="1">Uncharacterized protein</fullName>
    </submittedName>
</protein>
<evidence type="ECO:0000313" key="1">
    <source>
        <dbReference type="EMBL" id="KRX48723.1"/>
    </source>
</evidence>
<accession>A0A0V0UDI6</accession>
<dbReference type="Proteomes" id="UP000055048">
    <property type="component" value="Unassembled WGS sequence"/>
</dbReference>
<reference evidence="1 2" key="1">
    <citation type="submission" date="2015-01" db="EMBL/GenBank/DDBJ databases">
        <title>Evolution of Trichinella species and genotypes.</title>
        <authorList>
            <person name="Korhonen P.K."/>
            <person name="Edoardo P."/>
            <person name="Giuseppe L.R."/>
            <person name="Gasser R.B."/>
        </authorList>
    </citation>
    <scope>NUCLEOTIDE SEQUENCE [LARGE SCALE GENOMIC DNA]</scope>
    <source>
        <strain evidence="1">ISS417</strain>
    </source>
</reference>
<name>A0A0V0UDI6_9BILA</name>
<keyword evidence="2" id="KW-1185">Reference proteome</keyword>
<dbReference type="AlphaFoldDB" id="A0A0V0UDI6"/>
<comment type="caution">
    <text evidence="1">The sequence shown here is derived from an EMBL/GenBank/DDBJ whole genome shotgun (WGS) entry which is preliminary data.</text>
</comment>
<dbReference type="EMBL" id="JYDJ01000025">
    <property type="protein sequence ID" value="KRX48723.1"/>
    <property type="molecule type" value="Genomic_DNA"/>
</dbReference>
<organism evidence="1 2">
    <name type="scientific">Trichinella murrelli</name>
    <dbReference type="NCBI Taxonomy" id="144512"/>
    <lineage>
        <taxon>Eukaryota</taxon>
        <taxon>Metazoa</taxon>
        <taxon>Ecdysozoa</taxon>
        <taxon>Nematoda</taxon>
        <taxon>Enoplea</taxon>
        <taxon>Dorylaimia</taxon>
        <taxon>Trichinellida</taxon>
        <taxon>Trichinellidae</taxon>
        <taxon>Trichinella</taxon>
    </lineage>
</organism>
<evidence type="ECO:0000313" key="2">
    <source>
        <dbReference type="Proteomes" id="UP000055048"/>
    </source>
</evidence>
<dbReference type="OrthoDB" id="10423357at2759"/>